<dbReference type="GO" id="GO:0003677">
    <property type="term" value="F:DNA binding"/>
    <property type="evidence" value="ECO:0007669"/>
    <property type="project" value="InterPro"/>
</dbReference>
<protein>
    <submittedName>
        <fullName evidence="2">Mu transposase C-terminal domain-containing protein</fullName>
    </submittedName>
</protein>
<comment type="caution">
    <text evidence="2">The sequence shown here is derived from an EMBL/GenBank/DDBJ whole genome shotgun (WGS) entry which is preliminary data.</text>
</comment>
<dbReference type="SUPFAM" id="SSF53098">
    <property type="entry name" value="Ribonuclease H-like"/>
    <property type="match status" value="1"/>
</dbReference>
<dbReference type="RefSeq" id="WP_271345544.1">
    <property type="nucleotide sequence ID" value="NZ_JANJHC010000017.1"/>
</dbReference>
<dbReference type="Proteomes" id="UP001145481">
    <property type="component" value="Unassembled WGS sequence"/>
</dbReference>
<evidence type="ECO:0000259" key="1">
    <source>
        <dbReference type="PROSITE" id="PS51702"/>
    </source>
</evidence>
<dbReference type="SUPFAM" id="SSF46955">
    <property type="entry name" value="Putative DNA-binding domain"/>
    <property type="match status" value="1"/>
</dbReference>
<feature type="domain" description="HTH Mu-type" evidence="1">
    <location>
        <begin position="8"/>
        <end position="74"/>
    </location>
</feature>
<dbReference type="SUPFAM" id="SSF46689">
    <property type="entry name" value="Homeodomain-like"/>
    <property type="match status" value="2"/>
</dbReference>
<dbReference type="InterPro" id="IPR003314">
    <property type="entry name" value="Mu-type_HTH"/>
</dbReference>
<dbReference type="InterPro" id="IPR009057">
    <property type="entry name" value="Homeodomain-like_sf"/>
</dbReference>
<dbReference type="AlphaFoldDB" id="A0A9X3URE9"/>
<gene>
    <name evidence="2" type="ORF">NM948_08285</name>
</gene>
<dbReference type="Gene3D" id="1.10.10.60">
    <property type="entry name" value="Homeodomain-like"/>
    <property type="match status" value="2"/>
</dbReference>
<sequence length="686" mass="78525">MGDLSLKTHYSTKELVELNLKGFPSAVKNIIEKAKRENWQSRKREGRGGGLEYAFSSLPIEVQQEILLKTTPQQTAVELQKIEQNRPLASNELWQMWDEASHKAQEQAKIKLGVMFAVANLVESGVNVLNAFDAVCGKENAERQQNNQKKLTVGSLKNWWYLIKNAPREDWLPLLLNNSGKGTKKTAEMDEAAWKFFKNFYYSREQPSIAHSYQVLKQAAVLNTWKIPSLSSLKRKMAREVPKTEEVYRRGGKYALSQMYPSQVRTVAMLEAMEWINGDGYQHNVWVRFPDGEVKRPKTWLWQDVRTRKILAARTDKSENTDVIRLSLLDVISRYGLPKHLTIDNTRAAANKKMTGGVKTRYRYPVNENEVKGIIPALGIELHWTSIQFGKGRGQAKPIERAFSHGGLGDYVDKHLLLRNAYAGANAYEKPDYDGKNGSEQPADYDTFILALEQGIQQWNNVANRLTEICAGQMSYAQAFERDWAVAEKRPVTESQMRLLLTLHEEVSLKQNGTFHLNAGKIGSNKNRYEALELIGSMHKRVVVRYDPANLHDKVWVYALTGEYLGEAQITEKAGFGDQMKGREYNNALRNWTKHTVKAIEQRMKAEEMELESYVPSPEFDEQFMEIIPDPIPQPSRAIEVEYEEVIEHNAIRLMKREAEIEEDVDEELSVFDIALANQTKLKITE</sequence>
<dbReference type="InterPro" id="IPR012337">
    <property type="entry name" value="RNaseH-like_sf"/>
</dbReference>
<dbReference type="Gene3D" id="3.30.420.10">
    <property type="entry name" value="Ribonuclease H-like superfamily/Ribonuclease H"/>
    <property type="match status" value="1"/>
</dbReference>
<dbReference type="GO" id="GO:0006313">
    <property type="term" value="P:DNA transposition"/>
    <property type="evidence" value="ECO:0007669"/>
    <property type="project" value="InterPro"/>
</dbReference>
<dbReference type="GO" id="GO:0004803">
    <property type="term" value="F:transposase activity"/>
    <property type="evidence" value="ECO:0007669"/>
    <property type="project" value="InterPro"/>
</dbReference>
<dbReference type="Pfam" id="PF02914">
    <property type="entry name" value="DDE_2"/>
    <property type="match status" value="1"/>
</dbReference>
<organism evidence="2 3">
    <name type="scientific">Pasteurella multocida</name>
    <dbReference type="NCBI Taxonomy" id="747"/>
    <lineage>
        <taxon>Bacteria</taxon>
        <taxon>Pseudomonadati</taxon>
        <taxon>Pseudomonadota</taxon>
        <taxon>Gammaproteobacteria</taxon>
        <taxon>Pasteurellales</taxon>
        <taxon>Pasteurellaceae</taxon>
        <taxon>Pasteurella</taxon>
    </lineage>
</organism>
<dbReference type="InterPro" id="IPR004189">
    <property type="entry name" value="Phage_Mu_transposase"/>
</dbReference>
<reference evidence="2" key="1">
    <citation type="submission" date="2022-07" db="EMBL/GenBank/DDBJ databases">
        <title>Genome-based characterization of novel serogroup A variants of Pasteurella multocida.</title>
        <authorList>
            <person name="Prajapati A."/>
            <person name="Yogisharadhya R."/>
            <person name="Mohanty N."/>
            <person name="Chanda M."/>
            <person name="Mendem S.K."/>
            <person name="Siddaramappa S."/>
            <person name="Shivachandra S.B."/>
        </authorList>
    </citation>
    <scope>NUCLEOTIDE SEQUENCE</scope>
    <source>
        <strain evidence="2">NIVEDIPm19</strain>
    </source>
</reference>
<dbReference type="InterPro" id="IPR015378">
    <property type="entry name" value="Transposase-like_Mu_C"/>
</dbReference>
<evidence type="ECO:0000313" key="2">
    <source>
        <dbReference type="EMBL" id="MDA5623533.1"/>
    </source>
</evidence>
<dbReference type="EMBL" id="JANJHC010000017">
    <property type="protein sequence ID" value="MDA5623533.1"/>
    <property type="molecule type" value="Genomic_DNA"/>
</dbReference>
<dbReference type="Pfam" id="PF02316">
    <property type="entry name" value="HTH_Tnp_Mu_1"/>
    <property type="match status" value="1"/>
</dbReference>
<name>A0A9X3URE9_PASMD</name>
<evidence type="ECO:0000313" key="3">
    <source>
        <dbReference type="Proteomes" id="UP001145481"/>
    </source>
</evidence>
<dbReference type="InterPro" id="IPR036388">
    <property type="entry name" value="WH-like_DNA-bd_sf"/>
</dbReference>
<dbReference type="InterPro" id="IPR015126">
    <property type="entry name" value="Mu_I-gamma"/>
</dbReference>
<dbReference type="InterPro" id="IPR036397">
    <property type="entry name" value="RNaseH_sf"/>
</dbReference>
<dbReference type="InterPro" id="IPR009061">
    <property type="entry name" value="DNA-bd_dom_put_sf"/>
</dbReference>
<dbReference type="GO" id="GO:0015074">
    <property type="term" value="P:DNA integration"/>
    <property type="evidence" value="ECO:0007669"/>
    <property type="project" value="InterPro"/>
</dbReference>
<dbReference type="Gene3D" id="2.30.30.130">
    <property type="entry name" value="Transposase, Mu, C-terminal"/>
    <property type="match status" value="1"/>
</dbReference>
<accession>A0A9X3URE9</accession>
<dbReference type="PROSITE" id="PS51702">
    <property type="entry name" value="HTH_MU"/>
    <property type="match status" value="1"/>
</dbReference>
<dbReference type="Pfam" id="PF09299">
    <property type="entry name" value="Mu-transpos_C"/>
    <property type="match status" value="1"/>
</dbReference>
<proteinExistence type="predicted"/>
<dbReference type="Pfam" id="PF09039">
    <property type="entry name" value="HTH_Tnp_Mu_2"/>
    <property type="match status" value="1"/>
</dbReference>
<dbReference type="InterPro" id="IPR009004">
    <property type="entry name" value="Transposase_Mu_C"/>
</dbReference>
<dbReference type="Gene3D" id="1.10.10.10">
    <property type="entry name" value="Winged helix-like DNA-binding domain superfamily/Winged helix DNA-binding domain"/>
    <property type="match status" value="1"/>
</dbReference>
<dbReference type="SUPFAM" id="SSF50610">
    <property type="entry name" value="mu transposase, C-terminal domain"/>
    <property type="match status" value="1"/>
</dbReference>